<dbReference type="PANTHER" id="PTHR30255:SF2">
    <property type="entry name" value="SINGLE-STRANDED-DNA-SPECIFIC EXONUCLEASE RECJ"/>
    <property type="match status" value="1"/>
</dbReference>
<dbReference type="GO" id="GO:0008409">
    <property type="term" value="F:5'-3' exonuclease activity"/>
    <property type="evidence" value="ECO:0007669"/>
    <property type="project" value="InterPro"/>
</dbReference>
<dbReference type="Proteomes" id="UP000324326">
    <property type="component" value="Unassembled WGS sequence"/>
</dbReference>
<evidence type="ECO:0000259" key="5">
    <source>
        <dbReference type="Pfam" id="PF01368"/>
    </source>
</evidence>
<feature type="domain" description="DDH" evidence="5">
    <location>
        <begin position="64"/>
        <end position="205"/>
    </location>
</feature>
<dbReference type="InterPro" id="IPR038763">
    <property type="entry name" value="DHH_sf"/>
</dbReference>
<sequence length="573" mass="65243">MKYKLIGNNDFCFSPLKTILKNRGIEDIEGFLSLSEDAVNHYSNLINIDEAAECLIKHLRKQARIFIQVDSDVDGVTSSSIIINYIKRVFPEANVEWRMHEGKQHGIILETIPEGVDLVLIPDAGSNQFEEHLVLRQNGIDVIVIDHHDCDEESKNAIVVNNQLSPKYKNKALTGAGVAYKLCQALDDKLGKNEAKRFIDLVSVGNIADSADSREPETRYYMNQGLKKVRNPLIKELFIKQAYSTKGKKNIQNTQFYINPLINAAIRIGSQDEKEQLMRSLLESNEEIYYKKRGKDERELVSIHWDTARILGNIKQRQKKLVDSAVSEIEKRIEEKGLLKNKILIVYVEGILNKNLTGLVANQLAGEYKRPVLLARELEDGTLGGSGRGYDKGAVKNFKQLLEETGKFEFVEGHAEAFGFSITPENLIQANEILNHKLKDIVINQNEYEVDFEIVADNLTERFIKLINSYQDYWGYKVEEPLLAITDIEINKEDISHIGKKTKNTVKFKVGGIEYMKFKSDEEFYESLVNRGGRLVLTVIGKAKVNEYKGKETPQIEIEEMEVVKVKKKALVF</sequence>
<gene>
    <name evidence="7" type="primary">recJ</name>
    <name evidence="7" type="ORF">DX927_23685</name>
</gene>
<dbReference type="Gene3D" id="3.90.1640.30">
    <property type="match status" value="1"/>
</dbReference>
<dbReference type="Pfam" id="PF01368">
    <property type="entry name" value="DHH"/>
    <property type="match status" value="1"/>
</dbReference>
<dbReference type="InterPro" id="IPR004610">
    <property type="entry name" value="RecJ"/>
</dbReference>
<evidence type="ECO:0000259" key="6">
    <source>
        <dbReference type="Pfam" id="PF17768"/>
    </source>
</evidence>
<dbReference type="GO" id="GO:0006281">
    <property type="term" value="P:DNA repair"/>
    <property type="evidence" value="ECO:0007669"/>
    <property type="project" value="InterPro"/>
</dbReference>
<dbReference type="GO" id="GO:0006310">
    <property type="term" value="P:DNA recombination"/>
    <property type="evidence" value="ECO:0007669"/>
    <property type="project" value="InterPro"/>
</dbReference>
<dbReference type="Pfam" id="PF17768">
    <property type="entry name" value="RecJ_OB"/>
    <property type="match status" value="1"/>
</dbReference>
<evidence type="ECO:0000256" key="1">
    <source>
        <dbReference type="ARBA" id="ARBA00005915"/>
    </source>
</evidence>
<evidence type="ECO:0000313" key="8">
    <source>
        <dbReference type="Proteomes" id="UP000324326"/>
    </source>
</evidence>
<dbReference type="AlphaFoldDB" id="A0A5M8RIK5"/>
<protein>
    <submittedName>
        <fullName evidence="7">Single-stranded-DNA-specific exonuclease RecJ</fullName>
    </submittedName>
</protein>
<dbReference type="SUPFAM" id="SSF64182">
    <property type="entry name" value="DHH phosphoesterases"/>
    <property type="match status" value="1"/>
</dbReference>
<dbReference type="PANTHER" id="PTHR30255">
    <property type="entry name" value="SINGLE-STRANDED-DNA-SPECIFIC EXONUCLEASE RECJ"/>
    <property type="match status" value="1"/>
</dbReference>
<dbReference type="InterPro" id="IPR001667">
    <property type="entry name" value="DDH_dom"/>
</dbReference>
<feature type="domain" description="RecJ OB" evidence="6">
    <location>
        <begin position="450"/>
        <end position="559"/>
    </location>
</feature>
<keyword evidence="3" id="KW-0378">Hydrolase</keyword>
<dbReference type="InterPro" id="IPR041122">
    <property type="entry name" value="RecJ_OB"/>
</dbReference>
<evidence type="ECO:0000256" key="4">
    <source>
        <dbReference type="ARBA" id="ARBA00022839"/>
    </source>
</evidence>
<evidence type="ECO:0000256" key="3">
    <source>
        <dbReference type="ARBA" id="ARBA00022801"/>
    </source>
</evidence>
<accession>A0A5M8RIK5</accession>
<dbReference type="EMBL" id="QSND01000008">
    <property type="protein sequence ID" value="KAA6446696.1"/>
    <property type="molecule type" value="Genomic_DNA"/>
</dbReference>
<dbReference type="RefSeq" id="WP_148959196.1">
    <property type="nucleotide sequence ID" value="NZ_QSND01000008.1"/>
</dbReference>
<reference evidence="7 8" key="1">
    <citation type="submission" date="2018-08" db="EMBL/GenBank/DDBJ databases">
        <title>Bacillus phenotypic plasticity.</title>
        <authorList>
            <person name="Hurtado E."/>
        </authorList>
    </citation>
    <scope>NUCLEOTIDE SEQUENCE [LARGE SCALE GENOMIC DNA]</scope>
    <source>
        <strain evidence="7 8">427</strain>
    </source>
</reference>
<organism evidence="7 8">
    <name type="scientific">Bacillus swezeyi</name>
    <dbReference type="NCBI Taxonomy" id="1925020"/>
    <lineage>
        <taxon>Bacteria</taxon>
        <taxon>Bacillati</taxon>
        <taxon>Bacillota</taxon>
        <taxon>Bacilli</taxon>
        <taxon>Bacillales</taxon>
        <taxon>Bacillaceae</taxon>
        <taxon>Bacillus</taxon>
    </lineage>
</organism>
<name>A0A5M8RIK5_9BACI</name>
<proteinExistence type="inferred from homology"/>
<comment type="similarity">
    <text evidence="1">Belongs to the RecJ family.</text>
</comment>
<comment type="caution">
    <text evidence="7">The sequence shown here is derived from an EMBL/GenBank/DDBJ whole genome shotgun (WGS) entry which is preliminary data.</text>
</comment>
<dbReference type="InterPro" id="IPR051673">
    <property type="entry name" value="SSDNA_exonuclease_RecJ"/>
</dbReference>
<evidence type="ECO:0000313" key="7">
    <source>
        <dbReference type="EMBL" id="KAA6446696.1"/>
    </source>
</evidence>
<dbReference type="NCBIfam" id="TIGR00644">
    <property type="entry name" value="recJ"/>
    <property type="match status" value="1"/>
</dbReference>
<dbReference type="Gene3D" id="3.10.310.30">
    <property type="match status" value="1"/>
</dbReference>
<keyword evidence="2" id="KW-0540">Nuclease</keyword>
<evidence type="ECO:0000256" key="2">
    <source>
        <dbReference type="ARBA" id="ARBA00022722"/>
    </source>
</evidence>
<keyword evidence="4 7" id="KW-0269">Exonuclease</keyword>